<keyword evidence="4" id="KW-1185">Reference proteome</keyword>
<dbReference type="RefSeq" id="WP_082051641.1">
    <property type="nucleotide sequence ID" value="NZ_JHEG04000001.1"/>
</dbReference>
<reference evidence="3" key="2">
    <citation type="submission" date="2019-11" db="EMBL/GenBank/DDBJ databases">
        <title>Improved Assembly of Tolypothrix boutellei genome.</title>
        <authorList>
            <person name="Sarangi A.N."/>
            <person name="Mukherjee M."/>
            <person name="Ghosh S."/>
            <person name="Singh D."/>
            <person name="Das A."/>
            <person name="Kant S."/>
            <person name="Prusty A."/>
            <person name="Tripathy S."/>
        </authorList>
    </citation>
    <scope>NUCLEOTIDE SEQUENCE</scope>
    <source>
        <strain evidence="3">VB521301</strain>
    </source>
</reference>
<dbReference type="Pfam" id="PF00534">
    <property type="entry name" value="Glycos_transf_1"/>
    <property type="match status" value="1"/>
</dbReference>
<dbReference type="EMBL" id="JHEG04000001">
    <property type="protein sequence ID" value="KAF3890653.1"/>
    <property type="molecule type" value="Genomic_DNA"/>
</dbReference>
<name>A0A8S9TI60_9CYAN</name>
<dbReference type="Gene3D" id="3.40.50.2000">
    <property type="entry name" value="Glycogen Phosphorylase B"/>
    <property type="match status" value="2"/>
</dbReference>
<comment type="caution">
    <text evidence="3">The sequence shown here is derived from an EMBL/GenBank/DDBJ whole genome shotgun (WGS) entry which is preliminary data.</text>
</comment>
<sequence>MHYTNSKNIDTSKPKSKLVKPIEKNIRILHVVGAMNRGGIENWLMQVLRHIDRERFQMDFLMHSTEASAYDEEILSLGSQIIPCSDPSQPRLYALKFHRILREYGPYDIVHSHLSHFSGFVLYLARQAGTPIRIAHSHSNSSALKANKHWSRHCYLTFMKFLIARCATIGLGCSPLANADLFGANWKTDPRWRLLYCGIDLTPFQKSIDAVRVRAEFNLPSDAFVVGHVGRFDPQKNHQFLLKIFAETVRRVPQAYLLLVGEGIILPKIKQQACDLGIANRVIFTGSRSDVPRLMRGAMNIFLFPSLCEGLGLVLIEAQAAGLPCIFSNVVPEEADVVKPLLKRLSLSQPVSDWVNEVLACHNQISNVAQTETLKLVAASPFNIETSVMQLEKIYQTEVAKNKSSYANTRVFIPELM</sequence>
<gene>
    <name evidence="3" type="ORF">DA73_0400038310</name>
</gene>
<protein>
    <submittedName>
        <fullName evidence="3">Glycosyltransferase family 1 protein</fullName>
    </submittedName>
</protein>
<evidence type="ECO:0000313" key="3">
    <source>
        <dbReference type="EMBL" id="KAF3890653.1"/>
    </source>
</evidence>
<dbReference type="PANTHER" id="PTHR45947">
    <property type="entry name" value="SULFOQUINOVOSYL TRANSFERASE SQD2"/>
    <property type="match status" value="1"/>
</dbReference>
<dbReference type="AlphaFoldDB" id="A0A8S9TI60"/>
<evidence type="ECO:0000313" key="4">
    <source>
        <dbReference type="Proteomes" id="UP000029738"/>
    </source>
</evidence>
<dbReference type="InterPro" id="IPR028098">
    <property type="entry name" value="Glyco_trans_4-like_N"/>
</dbReference>
<dbReference type="Pfam" id="PF13439">
    <property type="entry name" value="Glyco_transf_4"/>
    <property type="match status" value="1"/>
</dbReference>
<feature type="domain" description="Glycosyl transferase family 1" evidence="1">
    <location>
        <begin position="214"/>
        <end position="345"/>
    </location>
</feature>
<reference evidence="3" key="1">
    <citation type="journal article" date="2015" name="Genome Announc.">
        <title>Draft Genome Sequence of Tolypothrix boutellei Strain VB521301.</title>
        <authorList>
            <person name="Chandrababunaidu M.M."/>
            <person name="Singh D."/>
            <person name="Sen D."/>
            <person name="Bhan S."/>
            <person name="Das S."/>
            <person name="Gupta A."/>
            <person name="Adhikary S.P."/>
            <person name="Tripathy S."/>
        </authorList>
    </citation>
    <scope>NUCLEOTIDE SEQUENCE</scope>
    <source>
        <strain evidence="3">VB521301</strain>
    </source>
</reference>
<accession>A0A8S9TI60</accession>
<dbReference type="InterPro" id="IPR050194">
    <property type="entry name" value="Glycosyltransferase_grp1"/>
</dbReference>
<evidence type="ECO:0000259" key="2">
    <source>
        <dbReference type="Pfam" id="PF13439"/>
    </source>
</evidence>
<dbReference type="PANTHER" id="PTHR45947:SF3">
    <property type="entry name" value="SULFOQUINOVOSYL TRANSFERASE SQD2"/>
    <property type="match status" value="1"/>
</dbReference>
<organism evidence="3 4">
    <name type="scientific">Tolypothrix bouteillei VB521301</name>
    <dbReference type="NCBI Taxonomy" id="1479485"/>
    <lineage>
        <taxon>Bacteria</taxon>
        <taxon>Bacillati</taxon>
        <taxon>Cyanobacteriota</taxon>
        <taxon>Cyanophyceae</taxon>
        <taxon>Nostocales</taxon>
        <taxon>Tolypothrichaceae</taxon>
        <taxon>Tolypothrix</taxon>
    </lineage>
</organism>
<dbReference type="SUPFAM" id="SSF53756">
    <property type="entry name" value="UDP-Glycosyltransferase/glycogen phosphorylase"/>
    <property type="match status" value="1"/>
</dbReference>
<dbReference type="CDD" id="cd03812">
    <property type="entry name" value="GT4_CapH-like"/>
    <property type="match status" value="1"/>
</dbReference>
<dbReference type="OrthoDB" id="9804196at2"/>
<evidence type="ECO:0000259" key="1">
    <source>
        <dbReference type="Pfam" id="PF00534"/>
    </source>
</evidence>
<proteinExistence type="predicted"/>
<feature type="domain" description="Glycosyltransferase subfamily 4-like N-terminal" evidence="2">
    <location>
        <begin position="38"/>
        <end position="201"/>
    </location>
</feature>
<dbReference type="GO" id="GO:0016757">
    <property type="term" value="F:glycosyltransferase activity"/>
    <property type="evidence" value="ECO:0007669"/>
    <property type="project" value="InterPro"/>
</dbReference>
<dbReference type="Proteomes" id="UP000029738">
    <property type="component" value="Unassembled WGS sequence"/>
</dbReference>
<dbReference type="InterPro" id="IPR001296">
    <property type="entry name" value="Glyco_trans_1"/>
</dbReference>